<dbReference type="RefSeq" id="WP_306945458.1">
    <property type="nucleotide sequence ID" value="NZ_CP132976.1"/>
</dbReference>
<keyword evidence="2" id="KW-1185">Reference proteome</keyword>
<reference evidence="1 2" key="1">
    <citation type="submission" date="2023-08" db="EMBL/GenBank/DDBJ databases">
        <title>Achromobacter seleniivolatilans sp. nov., isolated from seleniferous soil.</title>
        <authorList>
            <person name="Zhang S."/>
            <person name="Li K."/>
            <person name="Peng J."/>
            <person name="Zhao Q."/>
            <person name="Wang H."/>
            <person name="Guo Y."/>
        </authorList>
    </citation>
    <scope>NUCLEOTIDE SEQUENCE [LARGE SCALE GENOMIC DNA]</scope>
    <source>
        <strain evidence="1 2">R39</strain>
    </source>
</reference>
<dbReference type="EMBL" id="CP132976">
    <property type="protein sequence ID" value="WMD21601.1"/>
    <property type="molecule type" value="Genomic_DNA"/>
</dbReference>
<accession>A0ABY9M3M4</accession>
<evidence type="ECO:0008006" key="3">
    <source>
        <dbReference type="Google" id="ProtNLM"/>
    </source>
</evidence>
<dbReference type="Proteomes" id="UP001234798">
    <property type="component" value="Chromosome"/>
</dbReference>
<protein>
    <recommendedName>
        <fullName evidence="3">Lipoprotein</fullName>
    </recommendedName>
</protein>
<gene>
    <name evidence="1" type="ORF">RAS12_04280</name>
</gene>
<proteinExistence type="predicted"/>
<name>A0ABY9M3M4_9BURK</name>
<evidence type="ECO:0000313" key="2">
    <source>
        <dbReference type="Proteomes" id="UP001234798"/>
    </source>
</evidence>
<evidence type="ECO:0000313" key="1">
    <source>
        <dbReference type="EMBL" id="WMD21601.1"/>
    </source>
</evidence>
<sequence>MKVRTFVLVALVGVSAAVWGWRTLHRPGKSDIPKLEALLAYAQERRISAYMSTDLHQSLSMTDRRYCEVDGKVCEPLGAMVFEVFDPQSQAVHAGLKQRIQELGLAVNSFGIRFEPDGAIGHAQLVVSDQYLTWFVYSPGKPWVSSHPQLAVTHLDGPWYLEEDTDWN</sequence>
<organism evidence="1 2">
    <name type="scientific">Achromobacter seleniivolatilans</name>
    <dbReference type="NCBI Taxonomy" id="3047478"/>
    <lineage>
        <taxon>Bacteria</taxon>
        <taxon>Pseudomonadati</taxon>
        <taxon>Pseudomonadota</taxon>
        <taxon>Betaproteobacteria</taxon>
        <taxon>Burkholderiales</taxon>
        <taxon>Alcaligenaceae</taxon>
        <taxon>Achromobacter</taxon>
    </lineage>
</organism>